<dbReference type="InterPro" id="IPR050498">
    <property type="entry name" value="Ycf3"/>
</dbReference>
<evidence type="ECO:0000256" key="2">
    <source>
        <dbReference type="ARBA" id="ARBA00022803"/>
    </source>
</evidence>
<dbReference type="EMBL" id="NPEX01000093">
    <property type="protein sequence ID" value="RAI43352.1"/>
    <property type="molecule type" value="Genomic_DNA"/>
</dbReference>
<dbReference type="InterPro" id="IPR011990">
    <property type="entry name" value="TPR-like_helical_dom_sf"/>
</dbReference>
<dbReference type="SUPFAM" id="SSF48452">
    <property type="entry name" value="TPR-like"/>
    <property type="match status" value="3"/>
</dbReference>
<sequence length="676" mass="72455">MGIHTDDFGAALAHYRAGRLDRAEQACRALLARRPAKRDALNLLAVLCCRTGRLEEGADLARRVLAAVPDDMQALELLGDALDALKDFPGAAEAFRRASVLKPGCRRFHAKAGAALYHAGRCEEAVEAYRAVIATGEATANDLIDFGLTLTKLSRTESAVEAFQAALKLAPRDGRAWLFLADQLAVMGRTEEAISAYDVVLALRPADAHAHYDRARLLHTAGRHAAALGGVDRALLLDPVSDRAHGLRSAVLWQLGRFEEAAEAARSALAIAPDNANALTNLGNALKDLGRLDEALETQRRALALCVASGQSMITLVNLGLAHQARGDDAAAVAALAKAVALAPDQHWPQFNLALARLRSGDLDAGWLGYGWRSSPSGLAHRIETLGLPLWDGRRVDGRVMLVAEQGVGDEIMFAGFVPKLVGAGVDVVLECDHRLAPLFARSFPGIEVIAREGAPAAPAGVVAVCPLGDLPGLLRPDRTVGPWLSPSYLAADVARRAALRRRYGEERPLVGLAWRTGNVRSGRQRTIALDRLWPLIDLPVRLVNLQYGDPDAIEREAAAAGVELLVDREIDQFADIDGFAAQVAAMDAVVTIDNSTAHLAAALGRPTVVLLPVDADWRWFSGRSDSPWYPDVRLVRQPRPGDWDPAIAQAIAMLQSMVGDAVLADATERVPDAVH</sequence>
<evidence type="ECO:0000256" key="3">
    <source>
        <dbReference type="PROSITE-ProRule" id="PRU00339"/>
    </source>
</evidence>
<accession>A0A327L1K0</accession>
<dbReference type="PROSITE" id="PS50005">
    <property type="entry name" value="TPR"/>
    <property type="match status" value="4"/>
</dbReference>
<dbReference type="OrthoDB" id="6193797at2"/>
<dbReference type="AlphaFoldDB" id="A0A327L1K0"/>
<proteinExistence type="predicted"/>
<dbReference type="Pfam" id="PF13181">
    <property type="entry name" value="TPR_8"/>
    <property type="match status" value="1"/>
</dbReference>
<feature type="repeat" description="TPR" evidence="3">
    <location>
        <begin position="276"/>
        <end position="309"/>
    </location>
</feature>
<gene>
    <name evidence="4" type="ORF">CH341_14825</name>
</gene>
<organism evidence="4 5">
    <name type="scientific">Rhodoplanes roseus</name>
    <dbReference type="NCBI Taxonomy" id="29409"/>
    <lineage>
        <taxon>Bacteria</taxon>
        <taxon>Pseudomonadati</taxon>
        <taxon>Pseudomonadota</taxon>
        <taxon>Alphaproteobacteria</taxon>
        <taxon>Hyphomicrobiales</taxon>
        <taxon>Nitrobacteraceae</taxon>
        <taxon>Rhodoplanes</taxon>
    </lineage>
</organism>
<keyword evidence="1" id="KW-0677">Repeat</keyword>
<dbReference type="InterPro" id="IPR019734">
    <property type="entry name" value="TPR_rpt"/>
</dbReference>
<reference evidence="4 5" key="1">
    <citation type="submission" date="2017-07" db="EMBL/GenBank/DDBJ databases">
        <title>Draft Genome Sequences of Select Purple Nonsulfur Bacteria.</title>
        <authorList>
            <person name="Lasarre B."/>
            <person name="Mckinlay J.B."/>
        </authorList>
    </citation>
    <scope>NUCLEOTIDE SEQUENCE [LARGE SCALE GENOMIC DNA]</scope>
    <source>
        <strain evidence="4 5">DSM 5909</strain>
    </source>
</reference>
<keyword evidence="5" id="KW-1185">Reference proteome</keyword>
<feature type="repeat" description="TPR" evidence="3">
    <location>
        <begin position="140"/>
        <end position="173"/>
    </location>
</feature>
<protein>
    <submittedName>
        <fullName evidence="4">Uncharacterized protein</fullName>
    </submittedName>
</protein>
<dbReference type="Pfam" id="PF13432">
    <property type="entry name" value="TPR_16"/>
    <property type="match status" value="3"/>
</dbReference>
<dbReference type="RefSeq" id="WP_111419796.1">
    <property type="nucleotide sequence ID" value="NZ_NPEX01000093.1"/>
</dbReference>
<evidence type="ECO:0000313" key="5">
    <source>
        <dbReference type="Proteomes" id="UP000249130"/>
    </source>
</evidence>
<name>A0A327L1K0_9BRAD</name>
<feature type="repeat" description="TPR" evidence="3">
    <location>
        <begin position="174"/>
        <end position="207"/>
    </location>
</feature>
<comment type="caution">
    <text evidence="4">The sequence shown here is derived from an EMBL/GenBank/DDBJ whole genome shotgun (WGS) entry which is preliminary data.</text>
</comment>
<dbReference type="SMART" id="SM00028">
    <property type="entry name" value="TPR"/>
    <property type="match status" value="10"/>
</dbReference>
<dbReference type="PANTHER" id="PTHR44858:SF1">
    <property type="entry name" value="UDP-N-ACETYLGLUCOSAMINE--PEPTIDE N-ACETYLGLUCOSAMINYLTRANSFERASE SPINDLY-RELATED"/>
    <property type="match status" value="1"/>
</dbReference>
<keyword evidence="2 3" id="KW-0802">TPR repeat</keyword>
<dbReference type="PANTHER" id="PTHR44858">
    <property type="entry name" value="TETRATRICOPEPTIDE REPEAT PROTEIN 6"/>
    <property type="match status" value="1"/>
</dbReference>
<evidence type="ECO:0000256" key="1">
    <source>
        <dbReference type="ARBA" id="ARBA00022737"/>
    </source>
</evidence>
<dbReference type="Gene3D" id="3.40.50.2000">
    <property type="entry name" value="Glycogen Phosphorylase B"/>
    <property type="match status" value="1"/>
</dbReference>
<evidence type="ECO:0000313" key="4">
    <source>
        <dbReference type="EMBL" id="RAI43352.1"/>
    </source>
</evidence>
<dbReference type="SUPFAM" id="SSF53756">
    <property type="entry name" value="UDP-Glycosyltransferase/glycogen phosphorylase"/>
    <property type="match status" value="1"/>
</dbReference>
<feature type="repeat" description="TPR" evidence="3">
    <location>
        <begin position="313"/>
        <end position="346"/>
    </location>
</feature>
<dbReference type="Proteomes" id="UP000249130">
    <property type="component" value="Unassembled WGS sequence"/>
</dbReference>
<dbReference type="Pfam" id="PF13424">
    <property type="entry name" value="TPR_12"/>
    <property type="match status" value="1"/>
</dbReference>
<dbReference type="Gene3D" id="1.25.40.10">
    <property type="entry name" value="Tetratricopeptide repeat domain"/>
    <property type="match status" value="4"/>
</dbReference>